<proteinExistence type="predicted"/>
<dbReference type="EMBL" id="LDAU01000119">
    <property type="protein sequence ID" value="KRX04317.1"/>
    <property type="molecule type" value="Genomic_DNA"/>
</dbReference>
<dbReference type="Proteomes" id="UP000054937">
    <property type="component" value="Unassembled WGS sequence"/>
</dbReference>
<evidence type="ECO:0000313" key="3">
    <source>
        <dbReference type="Proteomes" id="UP000054937"/>
    </source>
</evidence>
<name>A0A0V0QQ41_PSEPJ</name>
<comment type="caution">
    <text evidence="2">The sequence shown here is derived from an EMBL/GenBank/DDBJ whole genome shotgun (WGS) entry which is preliminary data.</text>
</comment>
<evidence type="ECO:0000256" key="1">
    <source>
        <dbReference type="SAM" id="SignalP"/>
    </source>
</evidence>
<organism evidence="2 3">
    <name type="scientific">Pseudocohnilembus persalinus</name>
    <name type="common">Ciliate</name>
    <dbReference type="NCBI Taxonomy" id="266149"/>
    <lineage>
        <taxon>Eukaryota</taxon>
        <taxon>Sar</taxon>
        <taxon>Alveolata</taxon>
        <taxon>Ciliophora</taxon>
        <taxon>Intramacronucleata</taxon>
        <taxon>Oligohymenophorea</taxon>
        <taxon>Scuticociliatia</taxon>
        <taxon>Philasterida</taxon>
        <taxon>Pseudocohnilembidae</taxon>
        <taxon>Pseudocohnilembus</taxon>
    </lineage>
</organism>
<keyword evidence="3" id="KW-1185">Reference proteome</keyword>
<dbReference type="InParanoid" id="A0A0V0QQ41"/>
<feature type="chain" id="PRO_5006867538" description="Transmembrane protein" evidence="1">
    <location>
        <begin position="20"/>
        <end position="129"/>
    </location>
</feature>
<protein>
    <recommendedName>
        <fullName evidence="4">Transmembrane protein</fullName>
    </recommendedName>
</protein>
<evidence type="ECO:0008006" key="4">
    <source>
        <dbReference type="Google" id="ProtNLM"/>
    </source>
</evidence>
<dbReference type="AlphaFoldDB" id="A0A0V0QQ41"/>
<keyword evidence="1" id="KW-0732">Signal</keyword>
<feature type="signal peptide" evidence="1">
    <location>
        <begin position="1"/>
        <end position="19"/>
    </location>
</feature>
<sequence length="129" mass="16099">MINFIYLFVIPLLIDIAINKHINYDIFKMNLTIKFHKILLPIKQIKIYYYILIKKNQTQKLFLLYKKWFLLIIQIYQCFNYYSINKSLQKIINQFTIYIYLQNLQLNQIYIKILNYNFYRIIILIYTYL</sequence>
<accession>A0A0V0QQ41</accession>
<reference evidence="2 3" key="1">
    <citation type="journal article" date="2015" name="Sci. Rep.">
        <title>Genome of the facultative scuticociliatosis pathogen Pseudocohnilembus persalinus provides insight into its virulence through horizontal gene transfer.</title>
        <authorList>
            <person name="Xiong J."/>
            <person name="Wang G."/>
            <person name="Cheng J."/>
            <person name="Tian M."/>
            <person name="Pan X."/>
            <person name="Warren A."/>
            <person name="Jiang C."/>
            <person name="Yuan D."/>
            <person name="Miao W."/>
        </authorList>
    </citation>
    <scope>NUCLEOTIDE SEQUENCE [LARGE SCALE GENOMIC DNA]</scope>
    <source>
        <strain evidence="2">36N120E</strain>
    </source>
</reference>
<gene>
    <name evidence="2" type="ORF">PPERSA_03557</name>
</gene>
<evidence type="ECO:0000313" key="2">
    <source>
        <dbReference type="EMBL" id="KRX04317.1"/>
    </source>
</evidence>